<keyword evidence="3" id="KW-1185">Reference proteome</keyword>
<accession>A0A0H2RMC2</accession>
<dbReference type="EMBL" id="KQ085965">
    <property type="protein sequence ID" value="KLO13100.1"/>
    <property type="molecule type" value="Genomic_DNA"/>
</dbReference>
<dbReference type="InParanoid" id="A0A0H2RMC2"/>
<dbReference type="InterPro" id="IPR001810">
    <property type="entry name" value="F-box_dom"/>
</dbReference>
<gene>
    <name evidence="2" type="ORF">SCHPADRAFT_940671</name>
</gene>
<name>A0A0H2RMC2_9AGAM</name>
<evidence type="ECO:0000313" key="2">
    <source>
        <dbReference type="EMBL" id="KLO13100.1"/>
    </source>
</evidence>
<dbReference type="InterPro" id="IPR036047">
    <property type="entry name" value="F-box-like_dom_sf"/>
</dbReference>
<sequence length="188" mass="21139">MLPGFGRDFGERLEHVGKHFADLPSSMEKLAPDSQRILELKRHLQDARGVQRSLESLSNALRSCIPSLENQLSAALVREEYSKLPDEIFAIIFEFAGLDDLQTTISVSRVCRRFGALSLSIPRLWTTIRFKKDLYEDDLPIADALVYAERSRPAGLGLTVEFFCPQLIASRKIPIFIPIDSSTPFSNS</sequence>
<dbReference type="Proteomes" id="UP000053477">
    <property type="component" value="Unassembled WGS sequence"/>
</dbReference>
<dbReference type="PROSITE" id="PS50181">
    <property type="entry name" value="FBOX"/>
    <property type="match status" value="1"/>
</dbReference>
<dbReference type="SUPFAM" id="SSF81383">
    <property type="entry name" value="F-box domain"/>
    <property type="match status" value="1"/>
</dbReference>
<dbReference type="AlphaFoldDB" id="A0A0H2RMC2"/>
<evidence type="ECO:0000313" key="3">
    <source>
        <dbReference type="Proteomes" id="UP000053477"/>
    </source>
</evidence>
<feature type="domain" description="F-box" evidence="1">
    <location>
        <begin position="78"/>
        <end position="128"/>
    </location>
</feature>
<dbReference type="Pfam" id="PF12937">
    <property type="entry name" value="F-box-like"/>
    <property type="match status" value="1"/>
</dbReference>
<dbReference type="Gene3D" id="1.20.1280.50">
    <property type="match status" value="1"/>
</dbReference>
<reference evidence="2 3" key="1">
    <citation type="submission" date="2015-04" db="EMBL/GenBank/DDBJ databases">
        <title>Complete genome sequence of Schizopora paradoxa KUC8140, a cosmopolitan wood degrader in East Asia.</title>
        <authorList>
            <consortium name="DOE Joint Genome Institute"/>
            <person name="Min B."/>
            <person name="Park H."/>
            <person name="Jang Y."/>
            <person name="Kim J.-J."/>
            <person name="Kim K.H."/>
            <person name="Pangilinan J."/>
            <person name="Lipzen A."/>
            <person name="Riley R."/>
            <person name="Grigoriev I.V."/>
            <person name="Spatafora J.W."/>
            <person name="Choi I.-G."/>
        </authorList>
    </citation>
    <scope>NUCLEOTIDE SEQUENCE [LARGE SCALE GENOMIC DNA]</scope>
    <source>
        <strain evidence="2 3">KUC8140</strain>
    </source>
</reference>
<evidence type="ECO:0000259" key="1">
    <source>
        <dbReference type="PROSITE" id="PS50181"/>
    </source>
</evidence>
<dbReference type="OrthoDB" id="2973282at2759"/>
<proteinExistence type="predicted"/>
<protein>
    <recommendedName>
        <fullName evidence="1">F-box domain-containing protein</fullName>
    </recommendedName>
</protein>
<organism evidence="2 3">
    <name type="scientific">Schizopora paradoxa</name>
    <dbReference type="NCBI Taxonomy" id="27342"/>
    <lineage>
        <taxon>Eukaryota</taxon>
        <taxon>Fungi</taxon>
        <taxon>Dikarya</taxon>
        <taxon>Basidiomycota</taxon>
        <taxon>Agaricomycotina</taxon>
        <taxon>Agaricomycetes</taxon>
        <taxon>Hymenochaetales</taxon>
        <taxon>Schizoporaceae</taxon>
        <taxon>Schizopora</taxon>
    </lineage>
</organism>